<dbReference type="PANTHER" id="PTHR10151:SF120">
    <property type="entry name" value="BIS(5'-ADENOSYL)-TRIPHOSPHATASE"/>
    <property type="match status" value="1"/>
</dbReference>
<dbReference type="InterPro" id="IPR002591">
    <property type="entry name" value="Phosphodiest/P_Trfase"/>
</dbReference>
<sequence>MILPNYHDGSLVNLMAAIQRARGGSTSVPDPDLLSANQLNNTHHLVLLVIDGLGYDWLQRHSPAGILNRHCIGSLTSVFPTTTAAAITTFLTGVAPQQHAITGWFTWLRELGCIMRVLPGQPRYGGVDYQRAGVDLSKLFHQPPVFNRLPCATAVISPREIAYSPFNQTHRGCAELIAYNSLQDLFSHIQQAVHTLPAPSYIYAYWSRLDSVGHHHGINSAASIAHLGELESEITRLIKQLAGTDSVLLVTADHGQIDSTLADEVQLSDHPVLMNCLQMPLCGEPRAAFCYVRPNYVDTFVNYCHDVLGEQFTLYRSAELIENGWFGMGAAHPELIHRIGDYLLLGQGRAVIRDRLLTEQPFTQIGVHGGLSRDELFVPLCVFS</sequence>
<evidence type="ECO:0000313" key="2">
    <source>
        <dbReference type="Proteomes" id="UP000548632"/>
    </source>
</evidence>
<dbReference type="Proteomes" id="UP000548632">
    <property type="component" value="Unassembled WGS sequence"/>
</dbReference>
<accession>A0A839HJ59</accession>
<dbReference type="PANTHER" id="PTHR10151">
    <property type="entry name" value="ECTONUCLEOTIDE PYROPHOSPHATASE/PHOSPHODIESTERASE"/>
    <property type="match status" value="1"/>
</dbReference>
<dbReference type="GO" id="GO:0016787">
    <property type="term" value="F:hydrolase activity"/>
    <property type="evidence" value="ECO:0007669"/>
    <property type="project" value="UniProtKB-ARBA"/>
</dbReference>
<gene>
    <name evidence="1" type="ORF">HUK38_11660</name>
</gene>
<organism evidence="1 2">
    <name type="scientific">Thiospirillum jenense</name>
    <dbReference type="NCBI Taxonomy" id="1653858"/>
    <lineage>
        <taxon>Bacteria</taxon>
        <taxon>Pseudomonadati</taxon>
        <taxon>Pseudomonadota</taxon>
        <taxon>Gammaproteobacteria</taxon>
        <taxon>Chromatiales</taxon>
        <taxon>Chromatiaceae</taxon>
        <taxon>Thiospirillum</taxon>
    </lineage>
</organism>
<dbReference type="EMBL" id="JABVCQ010000028">
    <property type="protein sequence ID" value="MBB1126878.1"/>
    <property type="molecule type" value="Genomic_DNA"/>
</dbReference>
<dbReference type="Gene3D" id="3.40.720.10">
    <property type="entry name" value="Alkaline Phosphatase, subunit A"/>
    <property type="match status" value="1"/>
</dbReference>
<protein>
    <submittedName>
        <fullName evidence="1">Alkaline phosphatase family protein</fullName>
    </submittedName>
</protein>
<keyword evidence="2" id="KW-1185">Reference proteome</keyword>
<proteinExistence type="predicted"/>
<dbReference type="AlphaFoldDB" id="A0A839HJ59"/>
<dbReference type="Pfam" id="PF01663">
    <property type="entry name" value="Phosphodiest"/>
    <property type="match status" value="1"/>
</dbReference>
<comment type="caution">
    <text evidence="1">The sequence shown here is derived from an EMBL/GenBank/DDBJ whole genome shotgun (WGS) entry which is preliminary data.</text>
</comment>
<dbReference type="SUPFAM" id="SSF53649">
    <property type="entry name" value="Alkaline phosphatase-like"/>
    <property type="match status" value="1"/>
</dbReference>
<name>A0A839HJ59_9GAMM</name>
<dbReference type="RefSeq" id="WP_182584504.1">
    <property type="nucleotide sequence ID" value="NZ_JABVCQ010000028.1"/>
</dbReference>
<reference evidence="1 2" key="1">
    <citation type="journal article" date="2020" name="Arch. Microbiol.">
        <title>The genome sequence of the giant phototrophic gammaproteobacterium Thiospirillum jenense gives insight into its physiological properties and phylogenetic relationships.</title>
        <authorList>
            <person name="Imhoff J.F."/>
            <person name="Meyer T.E."/>
            <person name="Kyndt J.A."/>
        </authorList>
    </citation>
    <scope>NUCLEOTIDE SEQUENCE [LARGE SCALE GENOMIC DNA]</scope>
    <source>
        <strain evidence="1 2">DSM 216</strain>
    </source>
</reference>
<evidence type="ECO:0000313" key="1">
    <source>
        <dbReference type="EMBL" id="MBB1126878.1"/>
    </source>
</evidence>
<dbReference type="InterPro" id="IPR017850">
    <property type="entry name" value="Alkaline_phosphatase_core_sf"/>
</dbReference>